<dbReference type="RefSeq" id="WP_010352226.1">
    <property type="nucleotide sequence ID" value="NZ_BCMK01000088.1"/>
</dbReference>
<evidence type="ECO:0000313" key="4">
    <source>
        <dbReference type="EMBL" id="MDX3018785.1"/>
    </source>
</evidence>
<gene>
    <name evidence="3" type="ORF">PV399_27755</name>
    <name evidence="4" type="ORF">PV666_12920</name>
</gene>
<evidence type="ECO:0000256" key="1">
    <source>
        <dbReference type="SAM" id="SignalP"/>
    </source>
</evidence>
<dbReference type="InterPro" id="IPR032710">
    <property type="entry name" value="NTF2-like_dom_sf"/>
</dbReference>
<keyword evidence="1" id="KW-0732">Signal</keyword>
<feature type="domain" description="SnoaL-like" evidence="2">
    <location>
        <begin position="54"/>
        <end position="173"/>
    </location>
</feature>
<feature type="chain" id="PRO_5043048770" evidence="1">
    <location>
        <begin position="36"/>
        <end position="191"/>
    </location>
</feature>
<comment type="caution">
    <text evidence="3">The sequence shown here is derived from an EMBL/GenBank/DDBJ whole genome shotgun (WGS) entry which is preliminary data.</text>
</comment>
<evidence type="ECO:0000313" key="3">
    <source>
        <dbReference type="EMBL" id="MDX2963488.1"/>
    </source>
</evidence>
<sequence length="191" mass="20703">MAPGRDRDATRRRFLIGTGAATAALGLAHAAPAIAEPARVSTPDAVDPAVSVVAVRAIKQLKARYFQSIDTKNWALLRQQLTDDVAVDTTGSFGPKMTGADAFIGFLKLTIGSAQTVHHGHMPEITVTSPTTATGVWALQDLLIWLGVVRVIGFGHYHEEYTLVDGRWRISSTKLTRVYMDPLTAQRLHGM</sequence>
<dbReference type="PROSITE" id="PS51318">
    <property type="entry name" value="TAT"/>
    <property type="match status" value="1"/>
</dbReference>
<name>A0AAP6BF27_9ACTN</name>
<evidence type="ECO:0000313" key="5">
    <source>
        <dbReference type="Proteomes" id="UP001272987"/>
    </source>
</evidence>
<dbReference type="EMBL" id="JARAWP010000007">
    <property type="protein sequence ID" value="MDX3018785.1"/>
    <property type="molecule type" value="Genomic_DNA"/>
</dbReference>
<proteinExistence type="predicted"/>
<dbReference type="AlphaFoldDB" id="A0AAP6BF27"/>
<organism evidence="3 6">
    <name type="scientific">Streptomyces acidiscabies</name>
    <dbReference type="NCBI Taxonomy" id="42234"/>
    <lineage>
        <taxon>Bacteria</taxon>
        <taxon>Bacillati</taxon>
        <taxon>Actinomycetota</taxon>
        <taxon>Actinomycetes</taxon>
        <taxon>Kitasatosporales</taxon>
        <taxon>Streptomycetaceae</taxon>
        <taxon>Streptomyces</taxon>
    </lineage>
</organism>
<dbReference type="GeneID" id="69813150"/>
<dbReference type="InterPro" id="IPR037401">
    <property type="entry name" value="SnoaL-like"/>
</dbReference>
<dbReference type="InterPro" id="IPR006311">
    <property type="entry name" value="TAT_signal"/>
</dbReference>
<dbReference type="Gene3D" id="3.10.450.50">
    <property type="match status" value="1"/>
</dbReference>
<reference evidence="3 5" key="1">
    <citation type="journal article" date="2023" name="Microb. Genom.">
        <title>Mesoterricola silvestris gen. nov., sp. nov., Mesoterricola sediminis sp. nov., Geothrix oryzae sp. nov., Geothrix edaphica sp. nov., Geothrix rubra sp. nov., and Geothrix limicola sp. nov., six novel members of Acidobacteriota isolated from soils.</title>
        <authorList>
            <person name="Weisberg A.J."/>
            <person name="Pearce E."/>
            <person name="Kramer C.G."/>
            <person name="Chang J.H."/>
            <person name="Clarke C.R."/>
        </authorList>
    </citation>
    <scope>NUCLEOTIDE SEQUENCE</scope>
    <source>
        <strain evidence="4 5">NB05-1H</strain>
        <strain evidence="3">NRRL_B-16521</strain>
    </source>
</reference>
<feature type="signal peptide" evidence="1">
    <location>
        <begin position="1"/>
        <end position="35"/>
    </location>
</feature>
<protein>
    <submittedName>
        <fullName evidence="3">Nuclear transport factor 2 family protein</fullName>
    </submittedName>
</protein>
<dbReference type="EMBL" id="JARAWC010000022">
    <property type="protein sequence ID" value="MDX2963488.1"/>
    <property type="molecule type" value="Genomic_DNA"/>
</dbReference>
<dbReference type="Pfam" id="PF13577">
    <property type="entry name" value="SnoaL_4"/>
    <property type="match status" value="1"/>
</dbReference>
<dbReference type="Proteomes" id="UP001282288">
    <property type="component" value="Unassembled WGS sequence"/>
</dbReference>
<evidence type="ECO:0000259" key="2">
    <source>
        <dbReference type="Pfam" id="PF13577"/>
    </source>
</evidence>
<dbReference type="SUPFAM" id="SSF54427">
    <property type="entry name" value="NTF2-like"/>
    <property type="match status" value="1"/>
</dbReference>
<dbReference type="Proteomes" id="UP001272987">
    <property type="component" value="Unassembled WGS sequence"/>
</dbReference>
<keyword evidence="5" id="KW-1185">Reference proteome</keyword>
<evidence type="ECO:0000313" key="6">
    <source>
        <dbReference type="Proteomes" id="UP001282288"/>
    </source>
</evidence>
<accession>A0AAP6BF27</accession>